<proteinExistence type="predicted"/>
<reference evidence="3 4" key="1">
    <citation type="submission" date="2024-04" db="EMBL/GenBank/DDBJ databases">
        <authorList>
            <consortium name="Genoscope - CEA"/>
            <person name="William W."/>
        </authorList>
    </citation>
    <scope>NUCLEOTIDE SEQUENCE [LARGE SCALE GENOMIC DNA]</scope>
</reference>
<dbReference type="AlphaFoldDB" id="A0AAV2IC33"/>
<sequence>MLTFTFCFVVLSARQFAEAALAVTVQSGATFQLTPPSSLGPVRLAPPWTDRSPVACVSTCMTLYPACTSFMFNPVSKLCTPGADLSSSLPPATEEGDLYVR</sequence>
<evidence type="ECO:0000256" key="1">
    <source>
        <dbReference type="SAM" id="MobiDB-lite"/>
    </source>
</evidence>
<feature type="non-terminal residue" evidence="3">
    <location>
        <position position="101"/>
    </location>
</feature>
<evidence type="ECO:0008006" key="5">
    <source>
        <dbReference type="Google" id="ProtNLM"/>
    </source>
</evidence>
<feature type="signal peptide" evidence="2">
    <location>
        <begin position="1"/>
        <end position="19"/>
    </location>
</feature>
<dbReference type="EMBL" id="CAXITT010000577">
    <property type="protein sequence ID" value="CAL1543819.1"/>
    <property type="molecule type" value="Genomic_DNA"/>
</dbReference>
<comment type="caution">
    <text evidence="3">The sequence shown here is derived from an EMBL/GenBank/DDBJ whole genome shotgun (WGS) entry which is preliminary data.</text>
</comment>
<evidence type="ECO:0000256" key="2">
    <source>
        <dbReference type="SAM" id="SignalP"/>
    </source>
</evidence>
<evidence type="ECO:0000313" key="4">
    <source>
        <dbReference type="Proteomes" id="UP001497497"/>
    </source>
</evidence>
<name>A0AAV2IC33_LYMST</name>
<dbReference type="Proteomes" id="UP001497497">
    <property type="component" value="Unassembled WGS sequence"/>
</dbReference>
<accession>A0AAV2IC33</accession>
<evidence type="ECO:0000313" key="3">
    <source>
        <dbReference type="EMBL" id="CAL1543819.1"/>
    </source>
</evidence>
<keyword evidence="2" id="KW-0732">Signal</keyword>
<organism evidence="3 4">
    <name type="scientific">Lymnaea stagnalis</name>
    <name type="common">Great pond snail</name>
    <name type="synonym">Helix stagnalis</name>
    <dbReference type="NCBI Taxonomy" id="6523"/>
    <lineage>
        <taxon>Eukaryota</taxon>
        <taxon>Metazoa</taxon>
        <taxon>Spiralia</taxon>
        <taxon>Lophotrochozoa</taxon>
        <taxon>Mollusca</taxon>
        <taxon>Gastropoda</taxon>
        <taxon>Heterobranchia</taxon>
        <taxon>Euthyneura</taxon>
        <taxon>Panpulmonata</taxon>
        <taxon>Hygrophila</taxon>
        <taxon>Lymnaeoidea</taxon>
        <taxon>Lymnaeidae</taxon>
        <taxon>Lymnaea</taxon>
    </lineage>
</organism>
<protein>
    <recommendedName>
        <fullName evidence="5">Apple domain-containing protein</fullName>
    </recommendedName>
</protein>
<gene>
    <name evidence="3" type="ORF">GSLYS_00017332001</name>
</gene>
<feature type="region of interest" description="Disordered" evidence="1">
    <location>
        <begin position="81"/>
        <end position="101"/>
    </location>
</feature>
<feature type="chain" id="PRO_5044010624" description="Apple domain-containing protein" evidence="2">
    <location>
        <begin position="20"/>
        <end position="101"/>
    </location>
</feature>
<keyword evidence="4" id="KW-1185">Reference proteome</keyword>